<dbReference type="InterPro" id="IPR033403">
    <property type="entry name" value="DUF5110"/>
</dbReference>
<dbReference type="Proteomes" id="UP000270094">
    <property type="component" value="Unassembled WGS sequence"/>
</dbReference>
<evidence type="ECO:0000256" key="4">
    <source>
        <dbReference type="ARBA" id="ARBA00023295"/>
    </source>
</evidence>
<protein>
    <submittedName>
        <fullName evidence="7">Uncharacterized protein</fullName>
    </submittedName>
</protein>
<dbReference type="SUPFAM" id="SSF51011">
    <property type="entry name" value="Glycosyl hydrolase domain"/>
    <property type="match status" value="1"/>
</dbReference>
<proteinExistence type="predicted"/>
<evidence type="ECO:0000313" key="8">
    <source>
        <dbReference type="Proteomes" id="UP000270094"/>
    </source>
</evidence>
<organism evidence="7 8">
    <name type="scientific">Strongylus vulgaris</name>
    <name type="common">Blood worm</name>
    <dbReference type="NCBI Taxonomy" id="40348"/>
    <lineage>
        <taxon>Eukaryota</taxon>
        <taxon>Metazoa</taxon>
        <taxon>Ecdysozoa</taxon>
        <taxon>Nematoda</taxon>
        <taxon>Chromadorea</taxon>
        <taxon>Rhabditida</taxon>
        <taxon>Rhabditina</taxon>
        <taxon>Rhabditomorpha</taxon>
        <taxon>Strongyloidea</taxon>
        <taxon>Strongylidae</taxon>
        <taxon>Strongylus</taxon>
    </lineage>
</organism>
<dbReference type="Gene3D" id="2.60.40.1180">
    <property type="entry name" value="Golgi alpha-mannosidase II"/>
    <property type="match status" value="2"/>
</dbReference>
<dbReference type="InterPro" id="IPR048395">
    <property type="entry name" value="Glyco_hydro_31_C"/>
</dbReference>
<dbReference type="Pfam" id="PF17137">
    <property type="entry name" value="DUF5110"/>
    <property type="match status" value="1"/>
</dbReference>
<keyword evidence="4" id="KW-0326">Glycosidase</keyword>
<evidence type="ECO:0000256" key="2">
    <source>
        <dbReference type="ARBA" id="ARBA00022801"/>
    </source>
</evidence>
<keyword evidence="2" id="KW-0378">Hydrolase</keyword>
<reference evidence="7 8" key="1">
    <citation type="submission" date="2018-11" db="EMBL/GenBank/DDBJ databases">
        <authorList>
            <consortium name="Pathogen Informatics"/>
        </authorList>
    </citation>
    <scope>NUCLEOTIDE SEQUENCE [LARGE SCALE GENOMIC DNA]</scope>
</reference>
<dbReference type="PANTHER" id="PTHR22762">
    <property type="entry name" value="ALPHA-GLUCOSIDASE"/>
    <property type="match status" value="1"/>
</dbReference>
<evidence type="ECO:0000313" key="7">
    <source>
        <dbReference type="EMBL" id="VDM72072.1"/>
    </source>
</evidence>
<keyword evidence="3" id="KW-0325">Glycoprotein</keyword>
<gene>
    <name evidence="7" type="ORF">SVUK_LOCUS7070</name>
</gene>
<dbReference type="PANTHER" id="PTHR22762:SF54">
    <property type="entry name" value="BCDNA.GH04962"/>
    <property type="match status" value="1"/>
</dbReference>
<sequence length="144" mass="16413">MRPIWFEFPNEPKYFEQEKAWMVGNALLVHPVVEKDTYSVNVDLPAGKASDTRWFEWESGVERNAGSSYVDVPITHIAVFQRGGTIIPTWQRIRRAASLMIQDPLTLFVALDRDGSANGSTYLDDGATHDYKKGQFVSTEIQYR</sequence>
<evidence type="ECO:0000256" key="3">
    <source>
        <dbReference type="ARBA" id="ARBA00023180"/>
    </source>
</evidence>
<dbReference type="GO" id="GO:0090599">
    <property type="term" value="F:alpha-glucosidase activity"/>
    <property type="evidence" value="ECO:0007669"/>
    <property type="project" value="TreeGrafter"/>
</dbReference>
<keyword evidence="8" id="KW-1185">Reference proteome</keyword>
<dbReference type="OrthoDB" id="3237269at2759"/>
<keyword evidence="1" id="KW-0732">Signal</keyword>
<feature type="domain" description="Glycosyl hydrolase family 31 C-terminal" evidence="6">
    <location>
        <begin position="1"/>
        <end position="87"/>
    </location>
</feature>
<dbReference type="InterPro" id="IPR013780">
    <property type="entry name" value="Glyco_hydro_b"/>
</dbReference>
<dbReference type="EMBL" id="UYYB01023519">
    <property type="protein sequence ID" value="VDM72072.1"/>
    <property type="molecule type" value="Genomic_DNA"/>
</dbReference>
<name>A0A3P7KXW6_STRVU</name>
<dbReference type="AlphaFoldDB" id="A0A3P7KXW6"/>
<evidence type="ECO:0000256" key="1">
    <source>
        <dbReference type="ARBA" id="ARBA00022729"/>
    </source>
</evidence>
<evidence type="ECO:0000259" key="6">
    <source>
        <dbReference type="Pfam" id="PF21365"/>
    </source>
</evidence>
<evidence type="ECO:0000259" key="5">
    <source>
        <dbReference type="Pfam" id="PF17137"/>
    </source>
</evidence>
<dbReference type="Pfam" id="PF21365">
    <property type="entry name" value="Glyco_hydro_31_3rd"/>
    <property type="match status" value="1"/>
</dbReference>
<accession>A0A3P7KXW6</accession>
<feature type="domain" description="DUF5110" evidence="5">
    <location>
        <begin position="104"/>
        <end position="143"/>
    </location>
</feature>
<dbReference type="GO" id="GO:0006491">
    <property type="term" value="P:N-glycan processing"/>
    <property type="evidence" value="ECO:0007669"/>
    <property type="project" value="TreeGrafter"/>
</dbReference>